<dbReference type="SUPFAM" id="SSF46626">
    <property type="entry name" value="Cytochrome c"/>
    <property type="match status" value="1"/>
</dbReference>
<keyword evidence="7" id="KW-1185">Reference proteome</keyword>
<dbReference type="PROSITE" id="PS51007">
    <property type="entry name" value="CYTC"/>
    <property type="match status" value="1"/>
</dbReference>
<evidence type="ECO:0000256" key="2">
    <source>
        <dbReference type="ARBA" id="ARBA00022723"/>
    </source>
</evidence>
<dbReference type="Pfam" id="PF13442">
    <property type="entry name" value="Cytochrome_CBB3"/>
    <property type="match status" value="1"/>
</dbReference>
<dbReference type="EMBL" id="CP157743">
    <property type="protein sequence ID" value="XBS18825.1"/>
    <property type="molecule type" value="Genomic_DNA"/>
</dbReference>
<gene>
    <name evidence="6" type="ORF">Q9L42_010600</name>
</gene>
<evidence type="ECO:0000259" key="5">
    <source>
        <dbReference type="PROSITE" id="PS51007"/>
    </source>
</evidence>
<dbReference type="KEGG" id="mech:Q9L42_010600"/>
<dbReference type="RefSeq" id="WP_305908462.1">
    <property type="nucleotide sequence ID" value="NZ_CP157743.1"/>
</dbReference>
<keyword evidence="1 4" id="KW-0349">Heme</keyword>
<dbReference type="GO" id="GO:0046872">
    <property type="term" value="F:metal ion binding"/>
    <property type="evidence" value="ECO:0007669"/>
    <property type="project" value="UniProtKB-KW"/>
</dbReference>
<sequence length="98" mass="10765">MALALSAHAWADEPSVQRQRELLHLLKHDCGSCHGLTLKGGLGPALLAGAIADKEDDFLIRTILHGRKGTAMPPWRDFISASEAAWLVEYLRQPPKID</sequence>
<evidence type="ECO:0000256" key="3">
    <source>
        <dbReference type="ARBA" id="ARBA00023004"/>
    </source>
</evidence>
<keyword evidence="2 4" id="KW-0479">Metal-binding</keyword>
<evidence type="ECO:0000256" key="4">
    <source>
        <dbReference type="PROSITE-ProRule" id="PRU00433"/>
    </source>
</evidence>
<name>A0AAU7NPC6_9GAMM</name>
<dbReference type="InterPro" id="IPR036909">
    <property type="entry name" value="Cyt_c-like_dom_sf"/>
</dbReference>
<organism evidence="6 7">
    <name type="scientific">Methylomarinum roseum</name>
    <dbReference type="NCBI Taxonomy" id="3067653"/>
    <lineage>
        <taxon>Bacteria</taxon>
        <taxon>Pseudomonadati</taxon>
        <taxon>Pseudomonadota</taxon>
        <taxon>Gammaproteobacteria</taxon>
        <taxon>Methylococcales</taxon>
        <taxon>Methylococcaceae</taxon>
        <taxon>Methylomarinum</taxon>
    </lineage>
</organism>
<reference evidence="6 7" key="1">
    <citation type="journal article" date="2024" name="Microbiology">
        <title>Methylomarinum rosea sp. nov., a novel halophilic methanotrophic bacterium from the hypersaline Lake Elton.</title>
        <authorList>
            <person name="Suleimanov R.Z."/>
            <person name="Oshkin I.Y."/>
            <person name="Danilova O.V."/>
            <person name="Suzina N.E."/>
            <person name="Dedysh S.N."/>
        </authorList>
    </citation>
    <scope>NUCLEOTIDE SEQUENCE [LARGE SCALE GENOMIC DNA]</scope>
    <source>
        <strain evidence="6 7">Ch1-1</strain>
    </source>
</reference>
<feature type="domain" description="Cytochrome c" evidence="5">
    <location>
        <begin position="14"/>
        <end position="95"/>
    </location>
</feature>
<evidence type="ECO:0000256" key="1">
    <source>
        <dbReference type="ARBA" id="ARBA00022617"/>
    </source>
</evidence>
<evidence type="ECO:0000313" key="6">
    <source>
        <dbReference type="EMBL" id="XBS18825.1"/>
    </source>
</evidence>
<proteinExistence type="predicted"/>
<dbReference type="InterPro" id="IPR009056">
    <property type="entry name" value="Cyt_c-like_dom"/>
</dbReference>
<dbReference type="GO" id="GO:0009055">
    <property type="term" value="F:electron transfer activity"/>
    <property type="evidence" value="ECO:0007669"/>
    <property type="project" value="InterPro"/>
</dbReference>
<dbReference type="Gene3D" id="1.10.760.10">
    <property type="entry name" value="Cytochrome c-like domain"/>
    <property type="match status" value="1"/>
</dbReference>
<keyword evidence="3 4" id="KW-0408">Iron</keyword>
<protein>
    <submittedName>
        <fullName evidence="6">Cytochrome c</fullName>
    </submittedName>
</protein>
<dbReference type="GO" id="GO:0020037">
    <property type="term" value="F:heme binding"/>
    <property type="evidence" value="ECO:0007669"/>
    <property type="project" value="InterPro"/>
</dbReference>
<dbReference type="AlphaFoldDB" id="A0AAU7NPC6"/>
<dbReference type="Proteomes" id="UP001225378">
    <property type="component" value="Chromosome"/>
</dbReference>
<evidence type="ECO:0000313" key="7">
    <source>
        <dbReference type="Proteomes" id="UP001225378"/>
    </source>
</evidence>
<accession>A0AAU7NPC6</accession>